<evidence type="ECO:0000313" key="2">
    <source>
        <dbReference type="EMBL" id="MBB3219439.1"/>
    </source>
</evidence>
<feature type="transmembrane region" description="Helical" evidence="1">
    <location>
        <begin position="84"/>
        <end position="104"/>
    </location>
</feature>
<proteinExistence type="predicted"/>
<evidence type="ECO:0000313" key="5">
    <source>
        <dbReference type="Proteomes" id="UP000584325"/>
    </source>
</evidence>
<organism evidence="2 5">
    <name type="scientific">Pseudoduganella umbonata</name>
    <dbReference type="NCBI Taxonomy" id="864828"/>
    <lineage>
        <taxon>Bacteria</taxon>
        <taxon>Pseudomonadati</taxon>
        <taxon>Pseudomonadota</taxon>
        <taxon>Betaproteobacteria</taxon>
        <taxon>Burkholderiales</taxon>
        <taxon>Oxalobacteraceae</taxon>
        <taxon>Telluria group</taxon>
        <taxon>Pseudoduganella</taxon>
    </lineage>
</organism>
<feature type="transmembrane region" description="Helical" evidence="1">
    <location>
        <begin position="12"/>
        <end position="33"/>
    </location>
</feature>
<sequence length="106" mass="11232">MRSNRVANGVGILMLIGGAPCLLAIATFVQLLTAHAAGTSSGGNAIGLMIMSLWAYGIAVASCAAGIIYFGYGALRYRVFPKPWHWFALVYSIGLVIIPIVYLISQ</sequence>
<evidence type="ECO:0000313" key="4">
    <source>
        <dbReference type="Proteomes" id="UP000298763"/>
    </source>
</evidence>
<keyword evidence="1" id="KW-0812">Transmembrane</keyword>
<reference evidence="2 5" key="2">
    <citation type="submission" date="2020-08" db="EMBL/GenBank/DDBJ databases">
        <title>Genomic Encyclopedia of Type Strains, Phase III (KMG-III): the genomes of soil and plant-associated and newly described type strains.</title>
        <authorList>
            <person name="Whitman W."/>
        </authorList>
    </citation>
    <scope>NUCLEOTIDE SEQUENCE [LARGE SCALE GENOMIC DNA]</scope>
    <source>
        <strain evidence="2 5">CECT 7753</strain>
    </source>
</reference>
<keyword evidence="1" id="KW-1133">Transmembrane helix</keyword>
<gene>
    <name evidence="3" type="ORF">FCL38_03145</name>
    <name evidence="2" type="ORF">FHS02_000226</name>
</gene>
<dbReference type="OrthoDB" id="8758635at2"/>
<keyword evidence="1" id="KW-0472">Membrane</keyword>
<keyword evidence="4" id="KW-1185">Reference proteome</keyword>
<dbReference type="EMBL" id="JACHXS010000001">
    <property type="protein sequence ID" value="MBB3219439.1"/>
    <property type="molecule type" value="Genomic_DNA"/>
</dbReference>
<name>A0A4P8HIN9_9BURK</name>
<dbReference type="Proteomes" id="UP000584325">
    <property type="component" value="Unassembled WGS sequence"/>
</dbReference>
<evidence type="ECO:0000313" key="3">
    <source>
        <dbReference type="EMBL" id="QCP09529.1"/>
    </source>
</evidence>
<evidence type="ECO:0000256" key="1">
    <source>
        <dbReference type="SAM" id="Phobius"/>
    </source>
</evidence>
<dbReference type="RefSeq" id="WP_137312416.1">
    <property type="nucleotide sequence ID" value="NZ_CP040017.1"/>
</dbReference>
<reference evidence="3 4" key="1">
    <citation type="submission" date="2019-05" db="EMBL/GenBank/DDBJ databases">
        <title>Draft Genome Sequences of Six Type Strains of the Genus Massilia.</title>
        <authorList>
            <person name="Miess H."/>
            <person name="Frediansyhah A."/>
            <person name="Gross H."/>
        </authorList>
    </citation>
    <scope>NUCLEOTIDE SEQUENCE [LARGE SCALE GENOMIC DNA]</scope>
    <source>
        <strain evidence="3 4">DSMZ 26121</strain>
    </source>
</reference>
<protein>
    <submittedName>
        <fullName evidence="2">Uncharacterized protein</fullName>
    </submittedName>
</protein>
<dbReference type="EMBL" id="CP040017">
    <property type="protein sequence ID" value="QCP09529.1"/>
    <property type="molecule type" value="Genomic_DNA"/>
</dbReference>
<dbReference type="Proteomes" id="UP000298763">
    <property type="component" value="Chromosome"/>
</dbReference>
<feature type="transmembrane region" description="Helical" evidence="1">
    <location>
        <begin position="53"/>
        <end position="72"/>
    </location>
</feature>
<dbReference type="AlphaFoldDB" id="A0A4P8HIN9"/>
<accession>A0A4P8HIN9</accession>